<accession>A0A414X130</accession>
<dbReference type="RefSeq" id="WP_118243462.1">
    <property type="nucleotide sequence ID" value="NZ_QRJS01000013.1"/>
</dbReference>
<proteinExistence type="predicted"/>
<evidence type="ECO:0000313" key="2">
    <source>
        <dbReference type="EMBL" id="RHH45779.1"/>
    </source>
</evidence>
<dbReference type="Pfam" id="PF13910">
    <property type="entry name" value="DUF4209"/>
    <property type="match status" value="1"/>
</dbReference>
<feature type="domain" description="DUF4209" evidence="1">
    <location>
        <begin position="489"/>
        <end position="577"/>
    </location>
</feature>
<evidence type="ECO:0000313" key="3">
    <source>
        <dbReference type="Proteomes" id="UP000284998"/>
    </source>
</evidence>
<dbReference type="InterPro" id="IPR025209">
    <property type="entry name" value="DUF4209"/>
</dbReference>
<dbReference type="AlphaFoldDB" id="A0A414X130"/>
<evidence type="ECO:0000259" key="1">
    <source>
        <dbReference type="Pfam" id="PF13910"/>
    </source>
</evidence>
<dbReference type="EMBL" id="QRJS01000013">
    <property type="protein sequence ID" value="RHH45779.1"/>
    <property type="molecule type" value="Genomic_DNA"/>
</dbReference>
<comment type="caution">
    <text evidence="2">The sequence shown here is derived from an EMBL/GenBank/DDBJ whole genome shotgun (WGS) entry which is preliminary data.</text>
</comment>
<organism evidence="2 3">
    <name type="scientific">Phocaeicola plebeius</name>
    <dbReference type="NCBI Taxonomy" id="310297"/>
    <lineage>
        <taxon>Bacteria</taxon>
        <taxon>Pseudomonadati</taxon>
        <taxon>Bacteroidota</taxon>
        <taxon>Bacteroidia</taxon>
        <taxon>Bacteroidales</taxon>
        <taxon>Bacteroidaceae</taxon>
        <taxon>Phocaeicola</taxon>
    </lineage>
</organism>
<gene>
    <name evidence="2" type="ORF">DW204_07125</name>
</gene>
<dbReference type="Proteomes" id="UP000284998">
    <property type="component" value="Unassembled WGS sequence"/>
</dbReference>
<protein>
    <submittedName>
        <fullName evidence="2">DUF4209 domain-containing protein</fullName>
    </submittedName>
</protein>
<reference evidence="2 3" key="1">
    <citation type="submission" date="2018-08" db="EMBL/GenBank/DDBJ databases">
        <title>A genome reference for cultivated species of the human gut microbiota.</title>
        <authorList>
            <person name="Zou Y."/>
            <person name="Xue W."/>
            <person name="Luo G."/>
        </authorList>
    </citation>
    <scope>NUCLEOTIDE SEQUENCE [LARGE SCALE GENOMIC DNA]</scope>
    <source>
        <strain evidence="2 3">AM17-44</strain>
    </source>
</reference>
<name>A0A414X130_9BACT</name>
<sequence length="596" mass="70084">METRQLKEKLAEFDVIDRKGFSFLDIVNAIRSLPESAEKTYEQLAFAFVDGSGKCWKTYYGPTRESLDSDGSHKAFFPDISMITSDAIAYWETRADEVQNPLLKMRYTGLVLDFKKKVTGVSPDFRKIRYSHLVASLNVAKGEFFRYERQNMEAVRHGLKMAVSINDTQLIDCAVRILVNFDRKYSTDDNFNCARVLLEELVEFRKFFTEFEEDVLLNHLKRFNRLEQKALKEGRTTDRFAHDLYEETKMLAEFYKATKQNEKIKPFIDRLVQAVKVSFELKGGLWSQGMIEKMQRLYRKYHLYKEANALYVDVRALGEKAKSEMHRHSFTITFQKKMMEEYWQWVFQGDDESRWNTFLLEYIPILEQEKKFQEEEERESPLYSLIPVFELDKNGVPINTIGTGEERKKQRFIQGIYQRMRLLNPILHEHMIKLEKMGLLNTDRIMNQVFNKDIPLIKEDQRNILKRGFDAYFAGDYIVACHLIIPQFESAIRNLCEMFNGEILRTQGKAENGSEYKSLEGLLEQLKDALGEDVATYYKVVFTETNGCNYRNLISHGLLFENDFNENMADRIVHAFLLLGQLVLLTWEKQKQRCNS</sequence>